<keyword evidence="4" id="KW-1185">Reference proteome</keyword>
<evidence type="ECO:0000313" key="4">
    <source>
        <dbReference type="Proteomes" id="UP000614609"/>
    </source>
</evidence>
<evidence type="ECO:0000313" key="3">
    <source>
        <dbReference type="EMBL" id="GGM63523.1"/>
    </source>
</evidence>
<dbReference type="SUPFAM" id="SSF52821">
    <property type="entry name" value="Rhodanese/Cell cycle control phosphatase"/>
    <property type="match status" value="1"/>
</dbReference>
<dbReference type="InterPro" id="IPR001763">
    <property type="entry name" value="Rhodanese-like_dom"/>
</dbReference>
<dbReference type="CDD" id="cd07724">
    <property type="entry name" value="POD-like_MBL-fold"/>
    <property type="match status" value="1"/>
</dbReference>
<reference evidence="3" key="1">
    <citation type="journal article" date="2014" name="Int. J. Syst. Evol. Microbiol.">
        <title>Complete genome sequence of Corynebacterium casei LMG S-19264T (=DSM 44701T), isolated from a smear-ripened cheese.</title>
        <authorList>
            <consortium name="US DOE Joint Genome Institute (JGI-PGF)"/>
            <person name="Walter F."/>
            <person name="Albersmeier A."/>
            <person name="Kalinowski J."/>
            <person name="Ruckert C."/>
        </authorList>
    </citation>
    <scope>NUCLEOTIDE SEQUENCE</scope>
    <source>
        <strain evidence="3">JCM 16108</strain>
    </source>
</reference>
<evidence type="ECO:0000259" key="2">
    <source>
        <dbReference type="PROSITE" id="PS50206"/>
    </source>
</evidence>
<dbReference type="InterPro" id="IPR036873">
    <property type="entry name" value="Rhodanese-like_dom_sf"/>
</dbReference>
<comment type="caution">
    <text evidence="3">The sequence shown here is derived from an EMBL/GenBank/DDBJ whole genome shotgun (WGS) entry which is preliminary data.</text>
</comment>
<dbReference type="GO" id="GO:0016787">
    <property type="term" value="F:hydrolase activity"/>
    <property type="evidence" value="ECO:0007669"/>
    <property type="project" value="UniProtKB-KW"/>
</dbReference>
<dbReference type="EMBL" id="BMOO01000002">
    <property type="protein sequence ID" value="GGM63523.1"/>
    <property type="molecule type" value="Genomic_DNA"/>
</dbReference>
<dbReference type="PROSITE" id="PS50206">
    <property type="entry name" value="RHODANESE_3"/>
    <property type="match status" value="1"/>
</dbReference>
<gene>
    <name evidence="3" type="ORF">GCM10009017_12010</name>
</gene>
<dbReference type="AlphaFoldDB" id="A0A830FXX6"/>
<dbReference type="InterPro" id="IPR051682">
    <property type="entry name" value="Mito_Persulfide_Diox"/>
</dbReference>
<reference evidence="3" key="2">
    <citation type="submission" date="2020-09" db="EMBL/GenBank/DDBJ databases">
        <authorList>
            <person name="Sun Q."/>
            <person name="Ohkuma M."/>
        </authorList>
    </citation>
    <scope>NUCLEOTIDE SEQUENCE</scope>
    <source>
        <strain evidence="3">JCM 16108</strain>
    </source>
</reference>
<accession>A0A830FXX6</accession>
<keyword evidence="3" id="KW-0378">Hydrolase</keyword>
<name>A0A830FXX6_9EURY</name>
<sequence>MQSLIFDWTVVGSVMSDDATTAADDAVGTVTPERLKERVDAGEDVFLLDVRSEDDYAEWHIGGESVESVNYPYFELLDGVPDDLRDALPDGRRVTVVCAKGGSSEMVAETLADEGYDADHLERGMKGWARLYEYDELDVRATTAASRGTTSGDRGAGSDVTVAQYRRPSSGCLAYLVVSDDEAAVIDPLRAFAETYVQDARTLGADLVYALDTHVHADHVSGVRTLADGTTSGATAVLPAAADARGVDYDVDYETVADGDVLEVGDVEIEAVHTPGHTTGMTTYRVGNVLFTGDGLFTESVARPDLEDPEAARDAARTLHASLRGLIERFDDDVIVAPAHYSDAATPNDDGTYTAALGDLVETMDALSMDEDAFVDYVVRDMPPRPANHESIIATNLGYETHDDESAFELELGPNNCAASEDAMTGE</sequence>
<dbReference type="InterPro" id="IPR001279">
    <property type="entry name" value="Metallo-B-lactamas"/>
</dbReference>
<dbReference type="GO" id="GO:0070813">
    <property type="term" value="P:hydrogen sulfide metabolic process"/>
    <property type="evidence" value="ECO:0007669"/>
    <property type="project" value="TreeGrafter"/>
</dbReference>
<protein>
    <submittedName>
        <fullName evidence="3">MBL fold metallo-hydrolase</fullName>
    </submittedName>
</protein>
<dbReference type="GO" id="GO:0006749">
    <property type="term" value="P:glutathione metabolic process"/>
    <property type="evidence" value="ECO:0007669"/>
    <property type="project" value="InterPro"/>
</dbReference>
<dbReference type="Pfam" id="PF00753">
    <property type="entry name" value="Lactamase_B"/>
    <property type="match status" value="1"/>
</dbReference>
<proteinExistence type="predicted"/>
<dbReference type="Proteomes" id="UP000614609">
    <property type="component" value="Unassembled WGS sequence"/>
</dbReference>
<feature type="domain" description="Rhodanese" evidence="2">
    <location>
        <begin position="41"/>
        <end position="137"/>
    </location>
</feature>
<dbReference type="SMART" id="SM00450">
    <property type="entry name" value="RHOD"/>
    <property type="match status" value="1"/>
</dbReference>
<dbReference type="GO" id="GO:0046872">
    <property type="term" value="F:metal ion binding"/>
    <property type="evidence" value="ECO:0007669"/>
    <property type="project" value="UniProtKB-KW"/>
</dbReference>
<dbReference type="Pfam" id="PF00581">
    <property type="entry name" value="Rhodanese"/>
    <property type="match status" value="1"/>
</dbReference>
<dbReference type="SUPFAM" id="SSF56281">
    <property type="entry name" value="Metallo-hydrolase/oxidoreductase"/>
    <property type="match status" value="1"/>
</dbReference>
<dbReference type="InterPro" id="IPR044528">
    <property type="entry name" value="POD-like_MBL-fold"/>
</dbReference>
<dbReference type="PANTHER" id="PTHR43084:SF1">
    <property type="entry name" value="PERSULFIDE DIOXYGENASE ETHE1, MITOCHONDRIAL"/>
    <property type="match status" value="1"/>
</dbReference>
<evidence type="ECO:0000256" key="1">
    <source>
        <dbReference type="ARBA" id="ARBA00022723"/>
    </source>
</evidence>
<dbReference type="InterPro" id="IPR036866">
    <property type="entry name" value="RibonucZ/Hydroxyglut_hydro"/>
</dbReference>
<organism evidence="3 4">
    <name type="scientific">Halarchaeum rubridurum</name>
    <dbReference type="NCBI Taxonomy" id="489911"/>
    <lineage>
        <taxon>Archaea</taxon>
        <taxon>Methanobacteriati</taxon>
        <taxon>Methanobacteriota</taxon>
        <taxon>Stenosarchaea group</taxon>
        <taxon>Halobacteria</taxon>
        <taxon>Halobacteriales</taxon>
        <taxon>Halobacteriaceae</taxon>
    </lineage>
</organism>
<keyword evidence="1" id="KW-0479">Metal-binding</keyword>
<dbReference type="SMART" id="SM00849">
    <property type="entry name" value="Lactamase_B"/>
    <property type="match status" value="1"/>
</dbReference>
<dbReference type="PANTHER" id="PTHR43084">
    <property type="entry name" value="PERSULFIDE DIOXYGENASE ETHE1"/>
    <property type="match status" value="1"/>
</dbReference>
<dbReference type="Gene3D" id="3.40.250.10">
    <property type="entry name" value="Rhodanese-like domain"/>
    <property type="match status" value="1"/>
</dbReference>
<dbReference type="GO" id="GO:0050313">
    <property type="term" value="F:sulfur dioxygenase activity"/>
    <property type="evidence" value="ECO:0007669"/>
    <property type="project" value="InterPro"/>
</dbReference>
<dbReference type="Gene3D" id="3.60.15.10">
    <property type="entry name" value="Ribonuclease Z/Hydroxyacylglutathione hydrolase-like"/>
    <property type="match status" value="1"/>
</dbReference>